<evidence type="ECO:0000259" key="8">
    <source>
        <dbReference type="PROSITE" id="PS50076"/>
    </source>
</evidence>
<dbReference type="InterPro" id="IPR036869">
    <property type="entry name" value="J_dom_sf"/>
</dbReference>
<evidence type="ECO:0000256" key="7">
    <source>
        <dbReference type="PROSITE-ProRule" id="PRU00339"/>
    </source>
</evidence>
<keyword evidence="12" id="KW-1185">Reference proteome</keyword>
<evidence type="ECO:0000313" key="12">
    <source>
        <dbReference type="Proteomes" id="UP000789595"/>
    </source>
</evidence>
<dbReference type="Gene3D" id="3.30.40.10">
    <property type="entry name" value="Zinc/RING finger domain, C3HC4 (zinc finger)"/>
    <property type="match status" value="1"/>
</dbReference>
<dbReference type="CDD" id="cd06257">
    <property type="entry name" value="DnaJ"/>
    <property type="match status" value="1"/>
</dbReference>
<keyword evidence="1" id="KW-0479">Metal-binding</keyword>
<feature type="repeat" description="TPR" evidence="7">
    <location>
        <begin position="129"/>
        <end position="162"/>
    </location>
</feature>
<evidence type="ECO:0000256" key="4">
    <source>
        <dbReference type="ARBA" id="ARBA00022803"/>
    </source>
</evidence>
<dbReference type="InterPro" id="IPR001841">
    <property type="entry name" value="Znf_RING"/>
</dbReference>
<dbReference type="PROSITE" id="PS50005">
    <property type="entry name" value="TPR"/>
    <property type="match status" value="2"/>
</dbReference>
<dbReference type="PROSITE" id="PS00518">
    <property type="entry name" value="ZF_RING_1"/>
    <property type="match status" value="1"/>
</dbReference>
<dbReference type="SUPFAM" id="SSF46565">
    <property type="entry name" value="Chaperone J-domain"/>
    <property type="match status" value="1"/>
</dbReference>
<gene>
    <name evidence="10" type="ORF">PCAL00307_LOCUS6651</name>
    <name evidence="11" type="ORF">PECAL_1P26250</name>
</gene>
<name>A0A7S4E5D2_9STRA</name>
<feature type="domain" description="RING-type" evidence="9">
    <location>
        <begin position="20"/>
        <end position="64"/>
    </location>
</feature>
<dbReference type="OrthoDB" id="765884at2759"/>
<evidence type="ECO:0000256" key="6">
    <source>
        <dbReference type="PROSITE-ProRule" id="PRU00175"/>
    </source>
</evidence>
<dbReference type="InterPro" id="IPR013083">
    <property type="entry name" value="Znf_RING/FYVE/PHD"/>
</dbReference>
<dbReference type="Gene3D" id="1.10.287.110">
    <property type="entry name" value="DnaJ domain"/>
    <property type="match status" value="1"/>
</dbReference>
<dbReference type="SMART" id="SM00184">
    <property type="entry name" value="RING"/>
    <property type="match status" value="1"/>
</dbReference>
<evidence type="ECO:0000259" key="9">
    <source>
        <dbReference type="PROSITE" id="PS50089"/>
    </source>
</evidence>
<evidence type="ECO:0000313" key="11">
    <source>
        <dbReference type="EMBL" id="CAH0366150.1"/>
    </source>
</evidence>
<evidence type="ECO:0000256" key="3">
    <source>
        <dbReference type="ARBA" id="ARBA00022771"/>
    </source>
</evidence>
<dbReference type="AlphaFoldDB" id="A0A7S4E5D2"/>
<evidence type="ECO:0000313" key="10">
    <source>
        <dbReference type="EMBL" id="CAE0691215.1"/>
    </source>
</evidence>
<keyword evidence="3 6" id="KW-0863">Zinc-finger</keyword>
<dbReference type="SUPFAM" id="SSF48452">
    <property type="entry name" value="TPR-like"/>
    <property type="match status" value="2"/>
</dbReference>
<dbReference type="Gene3D" id="1.25.40.10">
    <property type="entry name" value="Tetratricopeptide repeat domain"/>
    <property type="match status" value="3"/>
</dbReference>
<dbReference type="GO" id="GO:0008270">
    <property type="term" value="F:zinc ion binding"/>
    <property type="evidence" value="ECO:0007669"/>
    <property type="project" value="UniProtKB-KW"/>
</dbReference>
<dbReference type="InterPro" id="IPR001623">
    <property type="entry name" value="DnaJ_domain"/>
</dbReference>
<dbReference type="Pfam" id="PF00226">
    <property type="entry name" value="DnaJ"/>
    <property type="match status" value="1"/>
</dbReference>
<reference evidence="11" key="2">
    <citation type="submission" date="2021-11" db="EMBL/GenBank/DDBJ databases">
        <authorList>
            <consortium name="Genoscope - CEA"/>
            <person name="William W."/>
        </authorList>
    </citation>
    <scope>NUCLEOTIDE SEQUENCE</scope>
</reference>
<dbReference type="InterPro" id="IPR018957">
    <property type="entry name" value="Znf_C3HC4_RING-type"/>
</dbReference>
<dbReference type="InterPro" id="IPR017907">
    <property type="entry name" value="Znf_RING_CS"/>
</dbReference>
<feature type="domain" description="J" evidence="8">
    <location>
        <begin position="504"/>
        <end position="574"/>
    </location>
</feature>
<accession>A0A7S4E5D2</accession>
<proteinExistence type="predicted"/>
<reference evidence="10" key="1">
    <citation type="submission" date="2021-01" db="EMBL/GenBank/DDBJ databases">
        <authorList>
            <person name="Corre E."/>
            <person name="Pelletier E."/>
            <person name="Niang G."/>
            <person name="Scheremetjew M."/>
            <person name="Finn R."/>
            <person name="Kale V."/>
            <person name="Holt S."/>
            <person name="Cochrane G."/>
            <person name="Meng A."/>
            <person name="Brown T."/>
            <person name="Cohen L."/>
        </authorList>
    </citation>
    <scope>NUCLEOTIDE SEQUENCE</scope>
    <source>
        <strain evidence="10">CCMP1756</strain>
    </source>
</reference>
<organism evidence="10">
    <name type="scientific">Pelagomonas calceolata</name>
    <dbReference type="NCBI Taxonomy" id="35677"/>
    <lineage>
        <taxon>Eukaryota</taxon>
        <taxon>Sar</taxon>
        <taxon>Stramenopiles</taxon>
        <taxon>Ochrophyta</taxon>
        <taxon>Pelagophyceae</taxon>
        <taxon>Pelagomonadales</taxon>
        <taxon>Pelagomonadaceae</taxon>
        <taxon>Pelagomonas</taxon>
    </lineage>
</organism>
<dbReference type="EMBL" id="HBIW01007884">
    <property type="protein sequence ID" value="CAE0691215.1"/>
    <property type="molecule type" value="Transcribed_RNA"/>
</dbReference>
<feature type="repeat" description="TPR" evidence="7">
    <location>
        <begin position="313"/>
        <end position="346"/>
    </location>
</feature>
<dbReference type="PROSITE" id="PS50089">
    <property type="entry name" value="ZF_RING_2"/>
    <property type="match status" value="1"/>
</dbReference>
<evidence type="ECO:0000256" key="2">
    <source>
        <dbReference type="ARBA" id="ARBA00022737"/>
    </source>
</evidence>
<dbReference type="PANTHER" id="PTHR45188:SF2">
    <property type="entry name" value="DNAJ HOMOLOG SUBFAMILY C MEMBER 7"/>
    <property type="match status" value="1"/>
</dbReference>
<dbReference type="SMART" id="SM00271">
    <property type="entry name" value="DnaJ"/>
    <property type="match status" value="1"/>
</dbReference>
<protein>
    <submittedName>
        <fullName evidence="10">Uncharacterized protein</fullName>
    </submittedName>
</protein>
<evidence type="ECO:0000256" key="1">
    <source>
        <dbReference type="ARBA" id="ARBA00022723"/>
    </source>
</evidence>
<sequence>MGINKDNLLSDEHHASHFSCAICQDLSESPVTLACSHVFCEFCIGEYVARCLDRQQNALCPTCRASDCSSAAKLSEANPLAFRCYAKVQTRCPLHKQGCAWTGDLGSLQGHLTNSDSHLQKGMSQGDVYDALKREGDERYRARAYDQAAELYSKAAAVAPERAQAFANRAACRLMAHRYEECVQDCDQALRRDPALANAATRRARALLELGRTEDAQRGLRDFAATNGGGQAVGDEARRVDRVATAVADGRRAFADGDLMHARASFAGALRDAESAPVVLGAAAAELGLGKIDRCLRLCLQVLRRADAARWRPAALVVRGAATLLSDEGSQAVEILREALRLDPDGAAPKATLRAALRVVKRRKEARDLATKRSFADAAAAYDRLLADDLAGAGAALDGFPALAVLAARSPLYARCRAERGTCRLRTGDADAALKDCAAALYVVDDLVDAHLCRANALRALGRHAEARKHLKDIIDESWGGSDVRVKHAFEQADFDLRRTKRPDYYALLNCRQVSSEREIKGAYHAQSLLHHPDRHATAPPEVQKAEAEVFKRLGEALDILGDPQKRELYDKGFDKEAIHAKLEAAKRASQNHSCSGGGGCGGCG</sequence>
<keyword evidence="4 7" id="KW-0802">TPR repeat</keyword>
<dbReference type="InterPro" id="IPR011990">
    <property type="entry name" value="TPR-like_helical_dom_sf"/>
</dbReference>
<dbReference type="InterPro" id="IPR019734">
    <property type="entry name" value="TPR_rpt"/>
</dbReference>
<evidence type="ECO:0000256" key="5">
    <source>
        <dbReference type="ARBA" id="ARBA00022833"/>
    </source>
</evidence>
<keyword evidence="5" id="KW-0862">Zinc</keyword>
<dbReference type="Pfam" id="PF00097">
    <property type="entry name" value="zf-C3HC4"/>
    <property type="match status" value="1"/>
</dbReference>
<dbReference type="PANTHER" id="PTHR45188">
    <property type="entry name" value="DNAJ PROTEIN P58IPK HOMOLOG"/>
    <property type="match status" value="1"/>
</dbReference>
<dbReference type="EMBL" id="CAKKNE010000001">
    <property type="protein sequence ID" value="CAH0366150.1"/>
    <property type="molecule type" value="Genomic_DNA"/>
</dbReference>
<dbReference type="PRINTS" id="PR00625">
    <property type="entry name" value="JDOMAIN"/>
</dbReference>
<dbReference type="PROSITE" id="PS50076">
    <property type="entry name" value="DNAJ_2"/>
    <property type="match status" value="1"/>
</dbReference>
<dbReference type="SUPFAM" id="SSF57850">
    <property type="entry name" value="RING/U-box"/>
    <property type="match status" value="1"/>
</dbReference>
<dbReference type="GO" id="GO:0005737">
    <property type="term" value="C:cytoplasm"/>
    <property type="evidence" value="ECO:0007669"/>
    <property type="project" value="UniProtKB-ARBA"/>
</dbReference>
<keyword evidence="2" id="KW-0677">Repeat</keyword>
<dbReference type="Proteomes" id="UP000789595">
    <property type="component" value="Unassembled WGS sequence"/>
</dbReference>
<dbReference type="SMART" id="SM00028">
    <property type="entry name" value="TPR"/>
    <property type="match status" value="6"/>
</dbReference>